<proteinExistence type="inferred from homology"/>
<reference evidence="12" key="1">
    <citation type="submission" date="2016-10" db="EMBL/GenBank/DDBJ databases">
        <authorList>
            <person name="Varghese N."/>
            <person name="Submissions S."/>
        </authorList>
    </citation>
    <scope>NUCLEOTIDE SEQUENCE [LARGE SCALE GENOMIC DNA]</scope>
    <source>
        <strain evidence="12">BL36</strain>
    </source>
</reference>
<feature type="transmembrane region" description="Helical" evidence="9">
    <location>
        <begin position="332"/>
        <end position="352"/>
    </location>
</feature>
<protein>
    <recommendedName>
        <fullName evidence="9">Ca(2+)/H(+) antiporter</fullName>
    </recommendedName>
</protein>
<dbReference type="NCBIfam" id="TIGR00378">
    <property type="entry name" value="cax"/>
    <property type="match status" value="1"/>
</dbReference>
<keyword evidence="4 9" id="KW-0812">Transmembrane</keyword>
<evidence type="ECO:0000256" key="8">
    <source>
        <dbReference type="ARBA" id="ARBA00023136"/>
    </source>
</evidence>
<dbReference type="Gene3D" id="1.20.1420.30">
    <property type="entry name" value="NCX, central ion-binding region"/>
    <property type="match status" value="1"/>
</dbReference>
<feature type="domain" description="Sodium/calcium exchanger membrane region" evidence="10">
    <location>
        <begin position="206"/>
        <end position="350"/>
    </location>
</feature>
<dbReference type="AlphaFoldDB" id="A0A1I4TYN2"/>
<sequence length="355" mass="37005">MVFTVLLVLIPISAALKYLVGASPLLVFASSALAIAVLAEWVRRATDQLADRVGPAIGGLLTVSFGSIAELVLALFVLMRGEAAVVQAQIAGSIMGTSLFGLGLAIIVGGATRERQKFNPERAGLLSTLLILVVIALLLPAVFDLSGRMSGQAASLGVTDEEVSLGVSVVLLLLYLANLAFTLVTHRDVFSNDKGSGEADWSFPFAIGVLVAATVAIAFESEMLSGTITQAAGALHLSPMFLGVIVLALVGTAGDLFAAAWFAHEDRMGLVLNICIGSAIQVALVLAPLLVIISWALGHPMTLVFSNPLHLFAIASTAFIVNAIARDGETTWFEGLLLLGVYVLFGLAFFFASPA</sequence>
<feature type="transmembrane region" description="Helical" evidence="9">
    <location>
        <begin position="270"/>
        <end position="297"/>
    </location>
</feature>
<evidence type="ECO:0000256" key="9">
    <source>
        <dbReference type="RuleBase" id="RU365028"/>
    </source>
</evidence>
<evidence type="ECO:0000313" key="12">
    <source>
        <dbReference type="Proteomes" id="UP000199048"/>
    </source>
</evidence>
<dbReference type="GO" id="GO:0006874">
    <property type="term" value="P:intracellular calcium ion homeostasis"/>
    <property type="evidence" value="ECO:0007669"/>
    <property type="project" value="TreeGrafter"/>
</dbReference>
<keyword evidence="8 9" id="KW-0472">Membrane</keyword>
<dbReference type="InterPro" id="IPR004837">
    <property type="entry name" value="NaCa_Exmemb"/>
</dbReference>
<keyword evidence="9" id="KW-0050">Antiport</keyword>
<feature type="transmembrane region" description="Helical" evidence="9">
    <location>
        <begin position="54"/>
        <end position="78"/>
    </location>
</feature>
<dbReference type="PANTHER" id="PTHR31503">
    <property type="entry name" value="VACUOLAR CALCIUM ION TRANSPORTER"/>
    <property type="match status" value="1"/>
</dbReference>
<comment type="subcellular location">
    <subcellularLocation>
        <location evidence="1">Endomembrane system</location>
        <topology evidence="1">Multi-pass membrane protein</topology>
    </subcellularLocation>
</comment>
<keyword evidence="2 9" id="KW-0813">Transport</keyword>
<comment type="function">
    <text evidence="9">Ca(+)/H(+) antiporter that extrudes calcium in exchange for external protons.</text>
</comment>
<feature type="transmembrane region" description="Helical" evidence="9">
    <location>
        <begin position="123"/>
        <end position="143"/>
    </location>
</feature>
<evidence type="ECO:0000256" key="2">
    <source>
        <dbReference type="ARBA" id="ARBA00022448"/>
    </source>
</evidence>
<evidence type="ECO:0000313" key="11">
    <source>
        <dbReference type="EMBL" id="SFM81759.1"/>
    </source>
</evidence>
<evidence type="ECO:0000256" key="4">
    <source>
        <dbReference type="ARBA" id="ARBA00022692"/>
    </source>
</evidence>
<comment type="caution">
    <text evidence="9">Lacks conserved residue(s) required for the propagation of feature annotation.</text>
</comment>
<dbReference type="PANTHER" id="PTHR31503:SF22">
    <property type="entry name" value="VACUOLAR CALCIUM ION TRANSPORTER"/>
    <property type="match status" value="1"/>
</dbReference>
<dbReference type="Proteomes" id="UP000199048">
    <property type="component" value="Unassembled WGS sequence"/>
</dbReference>
<keyword evidence="12" id="KW-1185">Reference proteome</keyword>
<dbReference type="GO" id="GO:0016020">
    <property type="term" value="C:membrane"/>
    <property type="evidence" value="ECO:0007669"/>
    <property type="project" value="InterPro"/>
</dbReference>
<evidence type="ECO:0000256" key="1">
    <source>
        <dbReference type="ARBA" id="ARBA00004127"/>
    </source>
</evidence>
<accession>A0A1I4TYN2</accession>
<dbReference type="EMBL" id="FOTK01000060">
    <property type="protein sequence ID" value="SFM81759.1"/>
    <property type="molecule type" value="Genomic_DNA"/>
</dbReference>
<dbReference type="InterPro" id="IPR044880">
    <property type="entry name" value="NCX_ion-bd_dom_sf"/>
</dbReference>
<dbReference type="GO" id="GO:0015369">
    <property type="term" value="F:calcium:proton antiporter activity"/>
    <property type="evidence" value="ECO:0007669"/>
    <property type="project" value="UniProtKB-UniRule"/>
</dbReference>
<feature type="transmembrane region" description="Helical" evidence="9">
    <location>
        <begin position="201"/>
        <end position="219"/>
    </location>
</feature>
<evidence type="ECO:0000256" key="6">
    <source>
        <dbReference type="ARBA" id="ARBA00022989"/>
    </source>
</evidence>
<feature type="transmembrane region" description="Helical" evidence="9">
    <location>
        <begin position="309"/>
        <end position="325"/>
    </location>
</feature>
<feature type="transmembrane region" description="Helical" evidence="9">
    <location>
        <begin position="25"/>
        <end position="42"/>
    </location>
</feature>
<gene>
    <name evidence="11" type="ORF">SAMN05192568_106024</name>
</gene>
<dbReference type="InterPro" id="IPR004798">
    <property type="entry name" value="CAX-like"/>
</dbReference>
<keyword evidence="7 9" id="KW-0406">Ion transport</keyword>
<dbReference type="RefSeq" id="WP_092046491.1">
    <property type="nucleotide sequence ID" value="NZ_FOTK01000060.1"/>
</dbReference>
<evidence type="ECO:0000256" key="3">
    <source>
        <dbReference type="ARBA" id="ARBA00022568"/>
    </source>
</evidence>
<keyword evidence="6 9" id="KW-1133">Transmembrane helix</keyword>
<feature type="domain" description="Sodium/calcium exchanger membrane region" evidence="10">
    <location>
        <begin position="25"/>
        <end position="183"/>
    </location>
</feature>
<dbReference type="STRING" id="582667.SAMN05192568_106024"/>
<organism evidence="11 12">
    <name type="scientific">Methylobacterium pseudosasicola</name>
    <dbReference type="NCBI Taxonomy" id="582667"/>
    <lineage>
        <taxon>Bacteria</taxon>
        <taxon>Pseudomonadati</taxon>
        <taxon>Pseudomonadota</taxon>
        <taxon>Alphaproteobacteria</taxon>
        <taxon>Hyphomicrobiales</taxon>
        <taxon>Methylobacteriaceae</taxon>
        <taxon>Methylobacterium</taxon>
    </lineage>
</organism>
<feature type="transmembrane region" description="Helical" evidence="9">
    <location>
        <begin position="90"/>
        <end position="111"/>
    </location>
</feature>
<feature type="transmembrane region" description="Helical" evidence="9">
    <location>
        <begin position="239"/>
        <end position="263"/>
    </location>
</feature>
<dbReference type="InterPro" id="IPR004713">
    <property type="entry name" value="CaH_exchang"/>
</dbReference>
<keyword evidence="5 9" id="KW-0106">Calcium</keyword>
<dbReference type="Pfam" id="PF01699">
    <property type="entry name" value="Na_Ca_ex"/>
    <property type="match status" value="2"/>
</dbReference>
<name>A0A1I4TYN2_9HYPH</name>
<dbReference type="OrthoDB" id="8438242at2"/>
<keyword evidence="3 9" id="KW-0109">Calcium transport</keyword>
<dbReference type="GO" id="GO:0012505">
    <property type="term" value="C:endomembrane system"/>
    <property type="evidence" value="ECO:0007669"/>
    <property type="project" value="UniProtKB-SubCell"/>
</dbReference>
<comment type="similarity">
    <text evidence="9">Belongs to the Ca(2+):cation antiporter (CaCA) (TC 2.A.19) family.</text>
</comment>
<evidence type="ECO:0000256" key="7">
    <source>
        <dbReference type="ARBA" id="ARBA00023065"/>
    </source>
</evidence>
<evidence type="ECO:0000259" key="10">
    <source>
        <dbReference type="Pfam" id="PF01699"/>
    </source>
</evidence>
<evidence type="ECO:0000256" key="5">
    <source>
        <dbReference type="ARBA" id="ARBA00022837"/>
    </source>
</evidence>
<feature type="transmembrane region" description="Helical" evidence="9">
    <location>
        <begin position="163"/>
        <end position="181"/>
    </location>
</feature>